<evidence type="ECO:0000313" key="11">
    <source>
        <dbReference type="EMBL" id="TDP85907.1"/>
    </source>
</evidence>
<feature type="transmembrane region" description="Helical" evidence="7">
    <location>
        <begin position="209"/>
        <end position="230"/>
    </location>
</feature>
<dbReference type="Gene3D" id="3.30.70.100">
    <property type="match status" value="1"/>
</dbReference>
<dbReference type="Pfam" id="PF21082">
    <property type="entry name" value="MS_channel_3rd"/>
    <property type="match status" value="1"/>
</dbReference>
<feature type="signal peptide" evidence="8">
    <location>
        <begin position="1"/>
        <end position="30"/>
    </location>
</feature>
<name>A0A4R6RJ66_9BURK</name>
<keyword evidence="7" id="KW-0813">Transport</keyword>
<dbReference type="EMBL" id="SNXW01000002">
    <property type="protein sequence ID" value="TDP85907.1"/>
    <property type="molecule type" value="Genomic_DNA"/>
</dbReference>
<keyword evidence="12" id="KW-1185">Reference proteome</keyword>
<accession>A0A4R6RJ66</accession>
<organism evidence="11 12">
    <name type="scientific">Aquabacterium commune</name>
    <dbReference type="NCBI Taxonomy" id="70586"/>
    <lineage>
        <taxon>Bacteria</taxon>
        <taxon>Pseudomonadati</taxon>
        <taxon>Pseudomonadota</taxon>
        <taxon>Betaproteobacteria</taxon>
        <taxon>Burkholderiales</taxon>
        <taxon>Aquabacterium</taxon>
    </lineage>
</organism>
<evidence type="ECO:0000256" key="6">
    <source>
        <dbReference type="ARBA" id="ARBA00023136"/>
    </source>
</evidence>
<comment type="subcellular location">
    <subcellularLocation>
        <location evidence="7">Cell inner membrane</location>
        <topology evidence="7">Multi-pass membrane protein</topology>
    </subcellularLocation>
    <subcellularLocation>
        <location evidence="1">Cell membrane</location>
        <topology evidence="1">Multi-pass membrane protein</topology>
    </subcellularLocation>
</comment>
<dbReference type="SUPFAM" id="SSF50182">
    <property type="entry name" value="Sm-like ribonucleoproteins"/>
    <property type="match status" value="1"/>
</dbReference>
<evidence type="ECO:0000256" key="3">
    <source>
        <dbReference type="ARBA" id="ARBA00022475"/>
    </source>
</evidence>
<feature type="transmembrane region" description="Helical" evidence="7">
    <location>
        <begin position="343"/>
        <end position="367"/>
    </location>
</feature>
<dbReference type="InterPro" id="IPR049278">
    <property type="entry name" value="MS_channel_C"/>
</dbReference>
<dbReference type="AlphaFoldDB" id="A0A4R6RJ66"/>
<keyword evidence="6 7" id="KW-0472">Membrane</keyword>
<comment type="caution">
    <text evidence="11">The sequence shown here is derived from an EMBL/GenBank/DDBJ whole genome shotgun (WGS) entry which is preliminary data.</text>
</comment>
<evidence type="ECO:0000313" key="12">
    <source>
        <dbReference type="Proteomes" id="UP000294593"/>
    </source>
</evidence>
<dbReference type="InterPro" id="IPR010920">
    <property type="entry name" value="LSM_dom_sf"/>
</dbReference>
<dbReference type="PANTHER" id="PTHR30221:SF18">
    <property type="entry name" value="SLL0590 PROTEIN"/>
    <property type="match status" value="1"/>
</dbReference>
<evidence type="ECO:0000256" key="5">
    <source>
        <dbReference type="ARBA" id="ARBA00022989"/>
    </source>
</evidence>
<feature type="chain" id="PRO_5020659344" description="Small-conductance mechanosensitive channel" evidence="8">
    <location>
        <begin position="31"/>
        <end position="549"/>
    </location>
</feature>
<evidence type="ECO:0000256" key="7">
    <source>
        <dbReference type="RuleBase" id="RU369025"/>
    </source>
</evidence>
<reference evidence="11 12" key="1">
    <citation type="submission" date="2019-03" db="EMBL/GenBank/DDBJ databases">
        <title>Genomic Encyclopedia of Type Strains, Phase IV (KMG-IV): sequencing the most valuable type-strain genomes for metagenomic binning, comparative biology and taxonomic classification.</title>
        <authorList>
            <person name="Goeker M."/>
        </authorList>
    </citation>
    <scope>NUCLEOTIDE SEQUENCE [LARGE SCALE GENOMIC DNA]</scope>
    <source>
        <strain evidence="11 12">DSM 11901</strain>
    </source>
</reference>
<dbReference type="GO" id="GO:0005886">
    <property type="term" value="C:plasma membrane"/>
    <property type="evidence" value="ECO:0007669"/>
    <property type="project" value="UniProtKB-SubCell"/>
</dbReference>
<feature type="domain" description="Mechanosensitive ion channel MscS C-terminal" evidence="10">
    <location>
        <begin position="432"/>
        <end position="517"/>
    </location>
</feature>
<evidence type="ECO:0000256" key="8">
    <source>
        <dbReference type="SAM" id="SignalP"/>
    </source>
</evidence>
<keyword evidence="4 7" id="KW-0812">Transmembrane</keyword>
<dbReference type="GO" id="GO:0008381">
    <property type="term" value="F:mechanosensitive monoatomic ion channel activity"/>
    <property type="evidence" value="ECO:0007669"/>
    <property type="project" value="InterPro"/>
</dbReference>
<comment type="function">
    <text evidence="7">Mechanosensitive channel that participates in the regulation of osmotic pressure changes within the cell, opening in response to stretch forces in the membrane lipid bilayer, without the need for other proteins. Contributes to normal resistance to hypoosmotic shock. Forms an ion channel of 1.0 nanosiemens conductance with a slight preference for anions.</text>
</comment>
<feature type="transmembrane region" description="Helical" evidence="7">
    <location>
        <begin position="314"/>
        <end position="331"/>
    </location>
</feature>
<evidence type="ECO:0000256" key="1">
    <source>
        <dbReference type="ARBA" id="ARBA00004651"/>
    </source>
</evidence>
<keyword evidence="8" id="KW-0732">Signal</keyword>
<protein>
    <recommendedName>
        <fullName evidence="7">Small-conductance mechanosensitive channel</fullName>
    </recommendedName>
</protein>
<sequence>MPMTAILAAIFATFRTAMWLCLLWAAGVHAQALPADAVQPKPALPEAVLRHANRDILTLQTPYLGMPPSERVRRAQANIDLALERGGPGELSTRATPQGQLVFVDGVMALILFEGDVAPMSGDTLAALTERTLSALRQAIRETQEGRSAHSLLVSLGRVALATVLAVALFAAARFVRLRSLSVIVAFLDRQTRKLAQGEVLRRERLHQWLNAFDVLVSWGLGLLLGYAWLSFSMQQFPYTRPWGEGLHQYLISVALGLGKGMLSAVPGLVVAVLILLMARGAVGALGSFFQRVERGQLSVGWLRQDAAGPTRRVVTWLLWVFALAMAYPYLPGAETEAFKGMSVLVGVMMSLGASNFVGQVAGGLILTYSNVLRRGEYVRIGEHEGTVVDIGAFNTRIRTGLGEEVILPNASIVGNATKNYSRAVHGPGYVVDTVVTIGYDTPWRQVEAMLVEAATRTPGVLATPAPRVFQTALSDFYPEYRLVCQAIPEQPRPRAEVLSALHAHIQDVFNEHGVQIMSPHYVLDPAEAKMVPPARWYAAPARPPADAK</sequence>
<keyword evidence="7" id="KW-0407">Ion channel</keyword>
<dbReference type="Proteomes" id="UP000294593">
    <property type="component" value="Unassembled WGS sequence"/>
</dbReference>
<feature type="transmembrane region" description="Helical" evidence="7">
    <location>
        <begin position="159"/>
        <end position="188"/>
    </location>
</feature>
<dbReference type="PANTHER" id="PTHR30221">
    <property type="entry name" value="SMALL-CONDUCTANCE MECHANOSENSITIVE CHANNEL"/>
    <property type="match status" value="1"/>
</dbReference>
<evidence type="ECO:0000256" key="2">
    <source>
        <dbReference type="ARBA" id="ARBA00008017"/>
    </source>
</evidence>
<keyword evidence="7" id="KW-0406">Ion transport</keyword>
<dbReference type="InterPro" id="IPR045275">
    <property type="entry name" value="MscS_archaea/bacteria_type"/>
</dbReference>
<keyword evidence="3" id="KW-1003">Cell membrane</keyword>
<feature type="domain" description="Mechanosensitive ion channel MscS" evidence="9">
    <location>
        <begin position="357"/>
        <end position="423"/>
    </location>
</feature>
<dbReference type="Gene3D" id="2.30.30.60">
    <property type="match status" value="1"/>
</dbReference>
<dbReference type="SUPFAM" id="SSF82689">
    <property type="entry name" value="Mechanosensitive channel protein MscS (YggB), C-terminal domain"/>
    <property type="match status" value="1"/>
</dbReference>
<evidence type="ECO:0000259" key="10">
    <source>
        <dbReference type="Pfam" id="PF21082"/>
    </source>
</evidence>
<comment type="subunit">
    <text evidence="7">Homoheptamer.</text>
</comment>
<proteinExistence type="inferred from homology"/>
<dbReference type="InterPro" id="IPR023408">
    <property type="entry name" value="MscS_beta-dom_sf"/>
</dbReference>
<comment type="similarity">
    <text evidence="2 7">Belongs to the MscS (TC 1.A.23) family.</text>
</comment>
<dbReference type="InterPro" id="IPR011066">
    <property type="entry name" value="MscS_channel_C_sf"/>
</dbReference>
<evidence type="ECO:0000256" key="4">
    <source>
        <dbReference type="ARBA" id="ARBA00022692"/>
    </source>
</evidence>
<evidence type="ECO:0000259" key="9">
    <source>
        <dbReference type="Pfam" id="PF00924"/>
    </source>
</evidence>
<keyword evidence="5 7" id="KW-1133">Transmembrane helix</keyword>
<keyword evidence="7" id="KW-0997">Cell inner membrane</keyword>
<dbReference type="Pfam" id="PF00924">
    <property type="entry name" value="MS_channel_2nd"/>
    <property type="match status" value="1"/>
</dbReference>
<dbReference type="InterPro" id="IPR006685">
    <property type="entry name" value="MscS_channel_2nd"/>
</dbReference>
<gene>
    <name evidence="11" type="ORF">EV672_102257</name>
</gene>